<dbReference type="InterPro" id="IPR036291">
    <property type="entry name" value="NAD(P)-bd_dom_sf"/>
</dbReference>
<dbReference type="OrthoDB" id="191139at2759"/>
<accession>A0A5M3ZB68</accession>
<keyword evidence="3" id="KW-0560">Oxidoreductase</keyword>
<sequence>MSSYAAAHDAPKGPGDGRPTATQIIGTEGLEGKWTEKTILITGCSSGLGVETARALAKTGATLYLTARDVKKAKVALGNVLDRDNVHLLTLDLSSLESVKACAADFLSRSSSLNILIENAGVMAPPEGRTKEGFETQFGTNHLGHFLLFLLLKPVLLASSTPEFHSRVVILSSSGHRDSEVNFENINLEGEYHPLKAYGQSKTANLWTANHIERKYGTHGLHAFSVHPGLVMTDLMRHIPRDQVKMQAKNKDLISWLKTPEQGAATTVWAAVSASLESFGGKYLEDCHISKPYREGTDPWGPGYAPWAYDNEKEAKLWSLSLRSVGMDPES</sequence>
<protein>
    <submittedName>
        <fullName evidence="4">Short-chain dehydrogenase</fullName>
    </submittedName>
</protein>
<dbReference type="VEuPathDB" id="FungiDB:ATEG_01898"/>
<dbReference type="GO" id="GO:0016491">
    <property type="term" value="F:oxidoreductase activity"/>
    <property type="evidence" value="ECO:0007669"/>
    <property type="project" value="UniProtKB-KW"/>
</dbReference>
<dbReference type="AlphaFoldDB" id="A0A5M3ZB68"/>
<keyword evidence="5" id="KW-1185">Reference proteome</keyword>
<dbReference type="EMBL" id="BLJY01000012">
    <property type="protein sequence ID" value="GFF20563.1"/>
    <property type="molecule type" value="Genomic_DNA"/>
</dbReference>
<evidence type="ECO:0000313" key="4">
    <source>
        <dbReference type="EMBL" id="GFF20563.1"/>
    </source>
</evidence>
<keyword evidence="2" id="KW-0521">NADP</keyword>
<organism evidence="4 5">
    <name type="scientific">Aspergillus terreus</name>
    <dbReference type="NCBI Taxonomy" id="33178"/>
    <lineage>
        <taxon>Eukaryota</taxon>
        <taxon>Fungi</taxon>
        <taxon>Dikarya</taxon>
        <taxon>Ascomycota</taxon>
        <taxon>Pezizomycotina</taxon>
        <taxon>Eurotiomycetes</taxon>
        <taxon>Eurotiomycetidae</taxon>
        <taxon>Eurotiales</taxon>
        <taxon>Aspergillaceae</taxon>
        <taxon>Aspergillus</taxon>
        <taxon>Aspergillus subgen. Circumdati</taxon>
    </lineage>
</organism>
<proteinExistence type="inferred from homology"/>
<gene>
    <name evidence="4" type="ORF">ATEIFO6365_0012031900</name>
</gene>
<evidence type="ECO:0000256" key="1">
    <source>
        <dbReference type="ARBA" id="ARBA00006484"/>
    </source>
</evidence>
<dbReference type="PANTHER" id="PTHR24320">
    <property type="entry name" value="RETINOL DEHYDROGENASE"/>
    <property type="match status" value="1"/>
</dbReference>
<dbReference type="Proteomes" id="UP000452235">
    <property type="component" value="Unassembled WGS sequence"/>
</dbReference>
<name>A0A5M3ZB68_ASPTE</name>
<dbReference type="Gene3D" id="3.40.50.720">
    <property type="entry name" value="NAD(P)-binding Rossmann-like Domain"/>
    <property type="match status" value="1"/>
</dbReference>
<dbReference type="PRINTS" id="PR00081">
    <property type="entry name" value="GDHRDH"/>
</dbReference>
<evidence type="ECO:0000313" key="5">
    <source>
        <dbReference type="Proteomes" id="UP000452235"/>
    </source>
</evidence>
<evidence type="ECO:0000256" key="3">
    <source>
        <dbReference type="ARBA" id="ARBA00023002"/>
    </source>
</evidence>
<dbReference type="InterPro" id="IPR002347">
    <property type="entry name" value="SDR_fam"/>
</dbReference>
<dbReference type="Pfam" id="PF00106">
    <property type="entry name" value="adh_short"/>
    <property type="match status" value="1"/>
</dbReference>
<comment type="similarity">
    <text evidence="1">Belongs to the short-chain dehydrogenases/reductases (SDR) family.</text>
</comment>
<reference evidence="4 5" key="1">
    <citation type="submission" date="2020-01" db="EMBL/GenBank/DDBJ databases">
        <title>Aspergillus terreus IFO 6365 whole genome shotgun sequence.</title>
        <authorList>
            <person name="Kanamasa S."/>
            <person name="Takahashi H."/>
        </authorList>
    </citation>
    <scope>NUCLEOTIDE SEQUENCE [LARGE SCALE GENOMIC DNA]</scope>
    <source>
        <strain evidence="4 5">IFO 6365</strain>
    </source>
</reference>
<comment type="caution">
    <text evidence="4">The sequence shown here is derived from an EMBL/GenBank/DDBJ whole genome shotgun (WGS) entry which is preliminary data.</text>
</comment>
<dbReference type="SUPFAM" id="SSF51735">
    <property type="entry name" value="NAD(P)-binding Rossmann-fold domains"/>
    <property type="match status" value="1"/>
</dbReference>
<dbReference type="PANTHER" id="PTHR24320:SF272">
    <property type="entry name" value="NAD(P)-BINDING ROSSMANN-FOLD SUPERFAMILY PROTEIN"/>
    <property type="match status" value="1"/>
</dbReference>
<evidence type="ECO:0000256" key="2">
    <source>
        <dbReference type="ARBA" id="ARBA00022857"/>
    </source>
</evidence>